<feature type="domain" description="HMG box" evidence="5">
    <location>
        <begin position="248"/>
        <end position="316"/>
    </location>
</feature>
<feature type="compositionally biased region" description="Low complexity" evidence="4">
    <location>
        <begin position="1"/>
        <end position="18"/>
    </location>
</feature>
<dbReference type="InterPro" id="IPR050140">
    <property type="entry name" value="SRY-related_HMG-box_TF-like"/>
</dbReference>
<dbReference type="Proteomes" id="UP000650833">
    <property type="component" value="Unassembled WGS sequence"/>
</dbReference>
<comment type="caution">
    <text evidence="6">The sequence shown here is derived from an EMBL/GenBank/DDBJ whole genome shotgun (WGS) entry which is preliminary data.</text>
</comment>
<dbReference type="Gene3D" id="1.10.30.10">
    <property type="entry name" value="High mobility group box domain"/>
    <property type="match status" value="1"/>
</dbReference>
<keyword evidence="1 3" id="KW-0238">DNA-binding</keyword>
<dbReference type="SMART" id="SM00398">
    <property type="entry name" value="HMG"/>
    <property type="match status" value="1"/>
</dbReference>
<sequence length="378" mass="41367">MPSSLRTLSSTTTFSSSSPAAPMSITNATKTSYLSPKEEYLTDQHAVSNYSSVAFSPVELAPILNISDNRPPSPDSPKLKKFTLSNHSYYNQHQYQQQCPPFLEPTPQLKIHETGFFPLDLFKVFKTKIPTLRRSSSIQHNGSSSSSSSRYSTASPPVTTSIAANDSTMSPIMASASASAAAAANHRHPGSHVAKTLLESIGSATSVDQNLTFSSSTKPLNKKQAAAAAAAAASNVDQSMFLTKNAHIKRPRNAWIHFRCHYGQALKSQDPTLRAEEISKRASRRWGKLSENEKRPWHGLAEQEKLAHREAFPEYRYCPRRANSSSCSSSSTAPPSPPHNLSNNRPRSASQVNTPLNMHDFNHSTSPSASSRAQKRMK</sequence>
<dbReference type="GO" id="GO:0001228">
    <property type="term" value="F:DNA-binding transcription activator activity, RNA polymerase II-specific"/>
    <property type="evidence" value="ECO:0007669"/>
    <property type="project" value="TreeGrafter"/>
</dbReference>
<dbReference type="OrthoDB" id="6247875at2759"/>
<protein>
    <recommendedName>
        <fullName evidence="5">HMG box domain-containing protein</fullName>
    </recommendedName>
</protein>
<dbReference type="PROSITE" id="PS50118">
    <property type="entry name" value="HMG_BOX_2"/>
    <property type="match status" value="1"/>
</dbReference>
<feature type="compositionally biased region" description="Polar residues" evidence="4">
    <location>
        <begin position="339"/>
        <end position="356"/>
    </location>
</feature>
<evidence type="ECO:0000256" key="4">
    <source>
        <dbReference type="SAM" id="MobiDB-lite"/>
    </source>
</evidence>
<dbReference type="SUPFAM" id="SSF47095">
    <property type="entry name" value="HMG-box"/>
    <property type="match status" value="1"/>
</dbReference>
<feature type="compositionally biased region" description="Low complexity" evidence="4">
    <location>
        <begin position="135"/>
        <end position="155"/>
    </location>
</feature>
<keyword evidence="3" id="KW-0539">Nucleus</keyword>
<feature type="region of interest" description="Disordered" evidence="4">
    <location>
        <begin position="1"/>
        <end position="27"/>
    </location>
</feature>
<evidence type="ECO:0000313" key="6">
    <source>
        <dbReference type="EMBL" id="KAG2193262.1"/>
    </source>
</evidence>
<feature type="region of interest" description="Disordered" evidence="4">
    <location>
        <begin position="133"/>
        <end position="163"/>
    </location>
</feature>
<evidence type="ECO:0000256" key="1">
    <source>
        <dbReference type="ARBA" id="ARBA00023125"/>
    </source>
</evidence>
<proteinExistence type="predicted"/>
<keyword evidence="2" id="KW-0804">Transcription</keyword>
<dbReference type="AlphaFoldDB" id="A0A8H7QIF5"/>
<reference evidence="6" key="1">
    <citation type="submission" date="2020-12" db="EMBL/GenBank/DDBJ databases">
        <title>Metabolic potential, ecology and presence of endohyphal bacteria is reflected in genomic diversity of Mucoromycotina.</title>
        <authorList>
            <person name="Muszewska A."/>
            <person name="Okrasinska A."/>
            <person name="Steczkiewicz K."/>
            <person name="Drgas O."/>
            <person name="Orlowska M."/>
            <person name="Perlinska-Lenart U."/>
            <person name="Aleksandrzak-Piekarczyk T."/>
            <person name="Szatraj K."/>
            <person name="Zielenkiewicz U."/>
            <person name="Pilsyk S."/>
            <person name="Malc E."/>
            <person name="Mieczkowski P."/>
            <person name="Kruszewska J.S."/>
            <person name="Biernat P."/>
            <person name="Pawlowska J."/>
        </authorList>
    </citation>
    <scope>NUCLEOTIDE SEQUENCE</scope>
    <source>
        <strain evidence="6">CBS 226.32</strain>
    </source>
</reference>
<name>A0A8H7QIF5_9FUNG</name>
<dbReference type="GO" id="GO:0005634">
    <property type="term" value="C:nucleus"/>
    <property type="evidence" value="ECO:0007669"/>
    <property type="project" value="UniProtKB-UniRule"/>
</dbReference>
<gene>
    <name evidence="6" type="ORF">INT46_002629</name>
</gene>
<dbReference type="InterPro" id="IPR009071">
    <property type="entry name" value="HMG_box_dom"/>
</dbReference>
<evidence type="ECO:0000313" key="7">
    <source>
        <dbReference type="Proteomes" id="UP000650833"/>
    </source>
</evidence>
<feature type="compositionally biased region" description="Polar residues" evidence="4">
    <location>
        <begin position="363"/>
        <end position="372"/>
    </location>
</feature>
<evidence type="ECO:0000259" key="5">
    <source>
        <dbReference type="PROSITE" id="PS50118"/>
    </source>
</evidence>
<feature type="non-terminal residue" evidence="6">
    <location>
        <position position="1"/>
    </location>
</feature>
<feature type="compositionally biased region" description="Low complexity" evidence="4">
    <location>
        <begin position="324"/>
        <end position="333"/>
    </location>
</feature>
<dbReference type="InterPro" id="IPR036910">
    <property type="entry name" value="HMG_box_dom_sf"/>
</dbReference>
<dbReference type="Pfam" id="PF00505">
    <property type="entry name" value="HMG_box"/>
    <property type="match status" value="1"/>
</dbReference>
<keyword evidence="7" id="KW-1185">Reference proteome</keyword>
<dbReference type="EMBL" id="JAEPRC010000661">
    <property type="protein sequence ID" value="KAG2193262.1"/>
    <property type="molecule type" value="Genomic_DNA"/>
</dbReference>
<evidence type="ECO:0000256" key="3">
    <source>
        <dbReference type="PROSITE-ProRule" id="PRU00267"/>
    </source>
</evidence>
<dbReference type="CDD" id="cd01389">
    <property type="entry name" value="HMG-box_ROX1-like"/>
    <property type="match status" value="1"/>
</dbReference>
<feature type="DNA-binding region" description="HMG box" evidence="3">
    <location>
        <begin position="248"/>
        <end position="316"/>
    </location>
</feature>
<organism evidence="6 7">
    <name type="scientific">Mucor plumbeus</name>
    <dbReference type="NCBI Taxonomy" id="97098"/>
    <lineage>
        <taxon>Eukaryota</taxon>
        <taxon>Fungi</taxon>
        <taxon>Fungi incertae sedis</taxon>
        <taxon>Mucoromycota</taxon>
        <taxon>Mucoromycotina</taxon>
        <taxon>Mucoromycetes</taxon>
        <taxon>Mucorales</taxon>
        <taxon>Mucorineae</taxon>
        <taxon>Mucoraceae</taxon>
        <taxon>Mucor</taxon>
    </lineage>
</organism>
<dbReference type="GO" id="GO:0030154">
    <property type="term" value="P:cell differentiation"/>
    <property type="evidence" value="ECO:0007669"/>
    <property type="project" value="TreeGrafter"/>
</dbReference>
<accession>A0A8H7QIF5</accession>
<dbReference type="PANTHER" id="PTHR10270:SF161">
    <property type="entry name" value="SEX-DETERMINING REGION Y PROTEIN"/>
    <property type="match status" value="1"/>
</dbReference>
<dbReference type="GO" id="GO:0000978">
    <property type="term" value="F:RNA polymerase II cis-regulatory region sequence-specific DNA binding"/>
    <property type="evidence" value="ECO:0007669"/>
    <property type="project" value="TreeGrafter"/>
</dbReference>
<evidence type="ECO:0000256" key="2">
    <source>
        <dbReference type="ARBA" id="ARBA00023163"/>
    </source>
</evidence>
<feature type="region of interest" description="Disordered" evidence="4">
    <location>
        <begin position="321"/>
        <end position="378"/>
    </location>
</feature>
<dbReference type="PANTHER" id="PTHR10270">
    <property type="entry name" value="SOX TRANSCRIPTION FACTOR"/>
    <property type="match status" value="1"/>
</dbReference>